<feature type="transmembrane region" description="Helical" evidence="3">
    <location>
        <begin position="212"/>
        <end position="236"/>
    </location>
</feature>
<dbReference type="Gene3D" id="1.10.472.10">
    <property type="entry name" value="Cyclin-like"/>
    <property type="match status" value="1"/>
</dbReference>
<dbReference type="EMBL" id="AK417258">
    <property type="protein sequence ID" value="BAN20473.1"/>
    <property type="molecule type" value="mRNA"/>
</dbReference>
<evidence type="ECO:0000256" key="1">
    <source>
        <dbReference type="ARBA" id="ARBA00038508"/>
    </source>
</evidence>
<dbReference type="Pfam" id="PF08613">
    <property type="entry name" value="Cyclin"/>
    <property type="match status" value="1"/>
</dbReference>
<evidence type="ECO:0000313" key="4">
    <source>
        <dbReference type="EMBL" id="BAN20473.1"/>
    </source>
</evidence>
<keyword evidence="3" id="KW-0472">Membrane</keyword>
<dbReference type="SUPFAM" id="SSF47954">
    <property type="entry name" value="Cyclin-like"/>
    <property type="match status" value="1"/>
</dbReference>
<dbReference type="GO" id="GO:0016538">
    <property type="term" value="F:cyclin-dependent protein serine/threonine kinase regulator activity"/>
    <property type="evidence" value="ECO:0007669"/>
    <property type="project" value="TreeGrafter"/>
</dbReference>
<protein>
    <recommendedName>
        <fullName evidence="2">Protein CNPPD1</fullName>
    </recommendedName>
</protein>
<keyword evidence="3" id="KW-0812">Transmembrane</keyword>
<dbReference type="InterPro" id="IPR036915">
    <property type="entry name" value="Cyclin-like_sf"/>
</dbReference>
<dbReference type="AlphaFoldDB" id="R4WCY2"/>
<evidence type="ECO:0000256" key="2">
    <source>
        <dbReference type="ARBA" id="ARBA00040808"/>
    </source>
</evidence>
<dbReference type="PANTHER" id="PTHR15615">
    <property type="match status" value="1"/>
</dbReference>
<comment type="similarity">
    <text evidence="1">Belongs to the CNPPD1 family.</text>
</comment>
<evidence type="ECO:0000256" key="3">
    <source>
        <dbReference type="SAM" id="Phobius"/>
    </source>
</evidence>
<sequence>MSIHSSQKKKRRESQVKFKSIGNHEEFLERITKTLYYAELPSTERFSLPLSELAVELYSEVKIGKSLERLTIEDASEISRNACISPCSLVLAMLYLEQLKTTNPVYIDKVTPSDLFVVSLMVASKFLNDSGEEDDVMNSEWATSAGISLSDINKLEKEFLKAIDWKVFIKDSEFWKKLRSVETKVALHEGKKRGWYSYTDLEALLDQINAYLLARALITVSAVCLASYAAGMLTVIGSTMVATQFLYVPLHHHTLWNEIAIESPKTNHTHSYETSGEFFRNDYLQNRSQYDCQMFDYTLENSCSKIGIKDTSTVSTKNITAFYDNFLVPISYNLIRFSQNWKQPQIQILSQ</sequence>
<reference evidence="4" key="1">
    <citation type="journal article" date="2013" name="PLoS ONE">
        <title>Gene expression in gut symbiotic organ of stinkbug affected by extracellular bacterial symbiont.</title>
        <authorList>
            <person name="Futahashi R."/>
            <person name="Tanaka K."/>
            <person name="Tanahashi M."/>
            <person name="Nikoh N."/>
            <person name="Kikuchi Y."/>
            <person name="Lee B.L."/>
            <person name="Fukatsu T."/>
        </authorList>
    </citation>
    <scope>NUCLEOTIDE SEQUENCE</scope>
    <source>
        <tissue evidence="4">Midgut</tissue>
    </source>
</reference>
<dbReference type="PANTHER" id="PTHR15615:SF108">
    <property type="entry name" value="PROTEIN CNPPD1"/>
    <property type="match status" value="1"/>
</dbReference>
<dbReference type="GO" id="GO:0000307">
    <property type="term" value="C:cyclin-dependent protein kinase holoenzyme complex"/>
    <property type="evidence" value="ECO:0007669"/>
    <property type="project" value="TreeGrafter"/>
</dbReference>
<organism evidence="4">
    <name type="scientific">Riptortus pedestris</name>
    <name type="common">Bean bug</name>
    <dbReference type="NCBI Taxonomy" id="329032"/>
    <lineage>
        <taxon>Eukaryota</taxon>
        <taxon>Metazoa</taxon>
        <taxon>Ecdysozoa</taxon>
        <taxon>Arthropoda</taxon>
        <taxon>Hexapoda</taxon>
        <taxon>Insecta</taxon>
        <taxon>Pterygota</taxon>
        <taxon>Neoptera</taxon>
        <taxon>Paraneoptera</taxon>
        <taxon>Hemiptera</taxon>
        <taxon>Heteroptera</taxon>
        <taxon>Panheteroptera</taxon>
        <taxon>Pentatomomorpha</taxon>
        <taxon>Coreoidea</taxon>
        <taxon>Alydidae</taxon>
        <taxon>Riptortus</taxon>
    </lineage>
</organism>
<dbReference type="InterPro" id="IPR013922">
    <property type="entry name" value="Cyclin_PHO80-like"/>
</dbReference>
<name>R4WCY2_RIPPE</name>
<dbReference type="CDD" id="cd20557">
    <property type="entry name" value="CYCLIN_ScPCL1-like"/>
    <property type="match status" value="1"/>
</dbReference>
<accession>R4WCY2</accession>
<keyword evidence="3" id="KW-1133">Transmembrane helix</keyword>
<proteinExistence type="evidence at transcript level"/>
<dbReference type="GO" id="GO:0005634">
    <property type="term" value="C:nucleus"/>
    <property type="evidence" value="ECO:0007669"/>
    <property type="project" value="TreeGrafter"/>
</dbReference>
<dbReference type="GO" id="GO:0019901">
    <property type="term" value="F:protein kinase binding"/>
    <property type="evidence" value="ECO:0007669"/>
    <property type="project" value="InterPro"/>
</dbReference>